<dbReference type="InterPro" id="IPR013087">
    <property type="entry name" value="Znf_C2H2_type"/>
</dbReference>
<organism evidence="3 4">
    <name type="scientific">Plutella xylostella</name>
    <name type="common">Diamondback moth</name>
    <name type="synonym">Plutella maculipennis</name>
    <dbReference type="NCBI Taxonomy" id="51655"/>
    <lineage>
        <taxon>Eukaryota</taxon>
        <taxon>Metazoa</taxon>
        <taxon>Ecdysozoa</taxon>
        <taxon>Arthropoda</taxon>
        <taxon>Hexapoda</taxon>
        <taxon>Insecta</taxon>
        <taxon>Pterygota</taxon>
        <taxon>Neoptera</taxon>
        <taxon>Endopterygota</taxon>
        <taxon>Lepidoptera</taxon>
        <taxon>Glossata</taxon>
        <taxon>Ditrysia</taxon>
        <taxon>Yponomeutoidea</taxon>
        <taxon>Plutellidae</taxon>
        <taxon>Plutella</taxon>
    </lineage>
</organism>
<dbReference type="PROSITE" id="PS00028">
    <property type="entry name" value="ZINC_FINGER_C2H2_1"/>
    <property type="match status" value="2"/>
</dbReference>
<keyword evidence="4" id="KW-1185">Reference proteome</keyword>
<proteinExistence type="predicted"/>
<feature type="domain" description="C2H2-type" evidence="2">
    <location>
        <begin position="68"/>
        <end position="90"/>
    </location>
</feature>
<feature type="domain" description="C2H2-type" evidence="2">
    <location>
        <begin position="19"/>
        <end position="41"/>
    </location>
</feature>
<evidence type="ECO:0000256" key="1">
    <source>
        <dbReference type="SAM" id="MobiDB-lite"/>
    </source>
</evidence>
<evidence type="ECO:0000313" key="4">
    <source>
        <dbReference type="Proteomes" id="UP000823941"/>
    </source>
</evidence>
<sequence>MLSKFHQQAVMAGSVDYFCLACDDVIRSAAAAARHVKKPVHGKNLSGTGYVSVGGSERIRKVKKGYYCEFCNILVATITKTNSHIKEETHLFNKSHPSAAEAVKESAFLRRVKTTVVAFDDIAIADLAWEGIIENSCVVCDVEVDNANIHKSKVEHTLNVIKAKLQIGPDNISRKIDDSTYQCLTCNTIVAAEDIIPHFDQPEHSRLYLERRKAKRALTKKTDNTADSPQTTTTINDAVNAESEKKDDKQNATKDTKLNAETVYNNEKDEAIAEITKKETDETAKLPTSSQNRTMIIESIEGFHKENILIDLIGEKAFCRVCAKNVSFAFDVIVIHIEEHQQQNRAGPSTSAKTSAQPSKADDTSAIQVAENPDEKKAKQEFGKDNVIRFESDGSTFCLLCKMNVFSSLELLKKHVEGHKTGMPTVQYIEKFFDVPERHGVIINNRICFEYHSFLFLRRTDREGVLRCVACQVNVYMNRVEEHRHTHRHERIMEDTPVLTTTSDTSEFIRKVRPDTYHCGFCNQLEIGLSSLSDHLQSSSHKEQKELSTRILQDVLMAENLLAAREQRLMDAFAYMKLFGMNSDQDIWDSD</sequence>
<dbReference type="Proteomes" id="UP000823941">
    <property type="component" value="Chromosome 27"/>
</dbReference>
<feature type="compositionally biased region" description="Polar residues" evidence="1">
    <location>
        <begin position="343"/>
        <end position="358"/>
    </location>
</feature>
<comment type="caution">
    <text evidence="3">The sequence shown here is derived from an EMBL/GenBank/DDBJ whole genome shotgun (WGS) entry which is preliminary data.</text>
</comment>
<evidence type="ECO:0000259" key="2">
    <source>
        <dbReference type="PROSITE" id="PS00028"/>
    </source>
</evidence>
<feature type="compositionally biased region" description="Basic and acidic residues" evidence="1">
    <location>
        <begin position="242"/>
        <end position="256"/>
    </location>
</feature>
<feature type="region of interest" description="Disordered" evidence="1">
    <location>
        <begin position="341"/>
        <end position="378"/>
    </location>
</feature>
<evidence type="ECO:0000313" key="3">
    <source>
        <dbReference type="EMBL" id="KAG7297147.1"/>
    </source>
</evidence>
<name>A0ABQ7PVZ0_PLUXY</name>
<feature type="region of interest" description="Disordered" evidence="1">
    <location>
        <begin position="218"/>
        <end position="256"/>
    </location>
</feature>
<dbReference type="SMART" id="SM00355">
    <property type="entry name" value="ZnF_C2H2"/>
    <property type="match status" value="4"/>
</dbReference>
<gene>
    <name evidence="3" type="ORF">JYU34_020115</name>
</gene>
<protein>
    <recommendedName>
        <fullName evidence="2">C2H2-type domain-containing protein</fullName>
    </recommendedName>
</protein>
<reference evidence="3 4" key="1">
    <citation type="submission" date="2021-06" db="EMBL/GenBank/DDBJ databases">
        <title>A haploid diamondback moth (Plutella xylostella L.) genome assembly resolves 31 chromosomes and identifies a diamide resistance mutation.</title>
        <authorList>
            <person name="Ward C.M."/>
            <person name="Perry K.D."/>
            <person name="Baker G."/>
            <person name="Powis K."/>
            <person name="Heckel D.G."/>
            <person name="Baxter S.W."/>
        </authorList>
    </citation>
    <scope>NUCLEOTIDE SEQUENCE [LARGE SCALE GENOMIC DNA]</scope>
    <source>
        <strain evidence="3 4">LV</strain>
        <tissue evidence="3">Single pupa</tissue>
    </source>
</reference>
<dbReference type="EMBL" id="JAHIBW010000027">
    <property type="protein sequence ID" value="KAG7297147.1"/>
    <property type="molecule type" value="Genomic_DNA"/>
</dbReference>
<feature type="compositionally biased region" description="Polar residues" evidence="1">
    <location>
        <begin position="225"/>
        <end position="237"/>
    </location>
</feature>
<accession>A0ABQ7PVZ0</accession>